<dbReference type="Proteomes" id="UP001500979">
    <property type="component" value="Unassembled WGS sequence"/>
</dbReference>
<dbReference type="PROSITE" id="PS50850">
    <property type="entry name" value="MFS"/>
    <property type="match status" value="1"/>
</dbReference>
<dbReference type="RefSeq" id="WP_344677826.1">
    <property type="nucleotide sequence ID" value="NZ_BAAAUX010000003.1"/>
</dbReference>
<organism evidence="9 10">
    <name type="scientific">Saccharopolyspora taberi</name>
    <dbReference type="NCBI Taxonomy" id="60895"/>
    <lineage>
        <taxon>Bacteria</taxon>
        <taxon>Bacillati</taxon>
        <taxon>Actinomycetota</taxon>
        <taxon>Actinomycetes</taxon>
        <taxon>Pseudonocardiales</taxon>
        <taxon>Pseudonocardiaceae</taxon>
        <taxon>Saccharopolyspora</taxon>
    </lineage>
</organism>
<feature type="transmembrane region" description="Helical" evidence="7">
    <location>
        <begin position="52"/>
        <end position="69"/>
    </location>
</feature>
<evidence type="ECO:0000313" key="9">
    <source>
        <dbReference type="EMBL" id="GAA2776576.1"/>
    </source>
</evidence>
<dbReference type="PANTHER" id="PTHR42718">
    <property type="entry name" value="MAJOR FACILITATOR SUPERFAMILY MULTIDRUG TRANSPORTER MFSC"/>
    <property type="match status" value="1"/>
</dbReference>
<gene>
    <name evidence="9" type="ORF">GCM10010470_06510</name>
</gene>
<feature type="transmembrane region" description="Helical" evidence="7">
    <location>
        <begin position="226"/>
        <end position="248"/>
    </location>
</feature>
<dbReference type="PANTHER" id="PTHR42718:SF47">
    <property type="entry name" value="METHYL VIOLOGEN RESISTANCE PROTEIN SMVA"/>
    <property type="match status" value="1"/>
</dbReference>
<feature type="transmembrane region" description="Helical" evidence="7">
    <location>
        <begin position="306"/>
        <end position="323"/>
    </location>
</feature>
<dbReference type="InterPro" id="IPR020846">
    <property type="entry name" value="MFS_dom"/>
</dbReference>
<keyword evidence="3" id="KW-1003">Cell membrane</keyword>
<evidence type="ECO:0000259" key="8">
    <source>
        <dbReference type="PROSITE" id="PS50850"/>
    </source>
</evidence>
<feature type="transmembrane region" description="Helical" evidence="7">
    <location>
        <begin position="167"/>
        <end position="189"/>
    </location>
</feature>
<dbReference type="Pfam" id="PF07690">
    <property type="entry name" value="MFS_1"/>
    <property type="match status" value="1"/>
</dbReference>
<evidence type="ECO:0000313" key="10">
    <source>
        <dbReference type="Proteomes" id="UP001500979"/>
    </source>
</evidence>
<feature type="transmembrane region" description="Helical" evidence="7">
    <location>
        <begin position="464"/>
        <end position="484"/>
    </location>
</feature>
<evidence type="ECO:0000256" key="1">
    <source>
        <dbReference type="ARBA" id="ARBA00004651"/>
    </source>
</evidence>
<feature type="transmembrane region" description="Helical" evidence="7">
    <location>
        <begin position="201"/>
        <end position="220"/>
    </location>
</feature>
<evidence type="ECO:0000256" key="5">
    <source>
        <dbReference type="ARBA" id="ARBA00022989"/>
    </source>
</evidence>
<feature type="transmembrane region" description="Helical" evidence="7">
    <location>
        <begin position="12"/>
        <end position="40"/>
    </location>
</feature>
<reference evidence="9 10" key="1">
    <citation type="journal article" date="2019" name="Int. J. Syst. Evol. Microbiol.">
        <title>The Global Catalogue of Microorganisms (GCM) 10K type strain sequencing project: providing services to taxonomists for standard genome sequencing and annotation.</title>
        <authorList>
            <consortium name="The Broad Institute Genomics Platform"/>
            <consortium name="The Broad Institute Genome Sequencing Center for Infectious Disease"/>
            <person name="Wu L."/>
            <person name="Ma J."/>
        </authorList>
    </citation>
    <scope>NUCLEOTIDE SEQUENCE [LARGE SCALE GENOMIC DNA]</scope>
    <source>
        <strain evidence="9 10">JCM 9383</strain>
    </source>
</reference>
<name>A0ABN3V346_9PSEU</name>
<feature type="transmembrane region" description="Helical" evidence="7">
    <location>
        <begin position="335"/>
        <end position="353"/>
    </location>
</feature>
<feature type="transmembrane region" description="Helical" evidence="7">
    <location>
        <begin position="403"/>
        <end position="420"/>
    </location>
</feature>
<dbReference type="EMBL" id="BAAAUX010000003">
    <property type="protein sequence ID" value="GAA2776576.1"/>
    <property type="molecule type" value="Genomic_DNA"/>
</dbReference>
<feature type="domain" description="Major facilitator superfamily (MFS) profile" evidence="8">
    <location>
        <begin position="15"/>
        <end position="490"/>
    </location>
</feature>
<dbReference type="Gene3D" id="1.20.1250.20">
    <property type="entry name" value="MFS general substrate transporter like domains"/>
    <property type="match status" value="1"/>
</dbReference>
<feature type="transmembrane region" description="Helical" evidence="7">
    <location>
        <begin position="81"/>
        <end position="100"/>
    </location>
</feature>
<dbReference type="InterPro" id="IPR011701">
    <property type="entry name" value="MFS"/>
</dbReference>
<dbReference type="InterPro" id="IPR001958">
    <property type="entry name" value="Tet-R_TetA/multi-R_MdtG-like"/>
</dbReference>
<evidence type="ECO:0000256" key="7">
    <source>
        <dbReference type="SAM" id="Phobius"/>
    </source>
</evidence>
<feature type="transmembrane region" description="Helical" evidence="7">
    <location>
        <begin position="106"/>
        <end position="127"/>
    </location>
</feature>
<keyword evidence="10" id="KW-1185">Reference proteome</keyword>
<feature type="transmembrane region" description="Helical" evidence="7">
    <location>
        <begin position="269"/>
        <end position="294"/>
    </location>
</feature>
<evidence type="ECO:0000256" key="4">
    <source>
        <dbReference type="ARBA" id="ARBA00022692"/>
    </source>
</evidence>
<comment type="caution">
    <text evidence="9">The sequence shown here is derived from an EMBL/GenBank/DDBJ whole genome shotgun (WGS) entry which is preliminary data.</text>
</comment>
<keyword evidence="6 7" id="KW-0472">Membrane</keyword>
<proteinExistence type="predicted"/>
<dbReference type="CDD" id="cd17321">
    <property type="entry name" value="MFS_MMR_MDR_like"/>
    <property type="match status" value="1"/>
</dbReference>
<keyword evidence="4 7" id="KW-0812">Transmembrane</keyword>
<evidence type="ECO:0000256" key="2">
    <source>
        <dbReference type="ARBA" id="ARBA00022448"/>
    </source>
</evidence>
<keyword evidence="5 7" id="KW-1133">Transmembrane helix</keyword>
<keyword evidence="2" id="KW-0813">Transport</keyword>
<accession>A0ABN3V346</accession>
<evidence type="ECO:0000256" key="6">
    <source>
        <dbReference type="ARBA" id="ARBA00023136"/>
    </source>
</evidence>
<feature type="transmembrane region" description="Helical" evidence="7">
    <location>
        <begin position="359"/>
        <end position="382"/>
    </location>
</feature>
<dbReference type="Gene3D" id="1.20.1720.10">
    <property type="entry name" value="Multidrug resistance protein D"/>
    <property type="match status" value="1"/>
</dbReference>
<evidence type="ECO:0000256" key="3">
    <source>
        <dbReference type="ARBA" id="ARBA00022475"/>
    </source>
</evidence>
<dbReference type="PRINTS" id="PR01035">
    <property type="entry name" value="TCRTETA"/>
</dbReference>
<feature type="transmembrane region" description="Helical" evidence="7">
    <location>
        <begin position="139"/>
        <end position="161"/>
    </location>
</feature>
<sequence length="490" mass="49524">MTEVAERAGRREWCGLVVLVLPTLLVAIDINALFLALPALTAALGTSSAEQLWIIDAYGFMVAGFLITMGTLGDRIGRRRLLLVGGAAFGLASLAAAFATTPGLLIAARIALGVAGATLMPSTLALITSMFADRAQRGTAIAVWATCQFAGAALGPVLGGLLLERFWWGSVFLLAVPVMVLLLLLGPVLLPEHRDPGAGRLDLPAVALSLLAVLPIVYGLKELAVGTGFAPTVVAALAVGLVCGALFARRQLRSTDPLLDLRLLAERSFGAVLATLTFAGVVMAGAGMLVTQYLQTVLGYSPTLSAWWFAPMGLAVAAGTLLTPTITKWISPRTAISGGLVLSAAGSALLALTDGVGTVVTAVAVLALGTGPLFALGTGIVVGSVPPERAGSAASMSETANHLGGTLGIAVLGTIAGAIYRHHMADLPGPARETVAGATAAAAALPPGEAADLVAAAHGAFTSGLHTVGVIGALVFASLALLLVTRLPRQ</sequence>
<dbReference type="InterPro" id="IPR036259">
    <property type="entry name" value="MFS_trans_sf"/>
</dbReference>
<dbReference type="SUPFAM" id="SSF103473">
    <property type="entry name" value="MFS general substrate transporter"/>
    <property type="match status" value="1"/>
</dbReference>
<comment type="subcellular location">
    <subcellularLocation>
        <location evidence="1">Cell membrane</location>
        <topology evidence="1">Multi-pass membrane protein</topology>
    </subcellularLocation>
</comment>
<protein>
    <submittedName>
        <fullName evidence="9">MFS transporter</fullName>
    </submittedName>
</protein>